<evidence type="ECO:0000313" key="2">
    <source>
        <dbReference type="Proteomes" id="UP000805193"/>
    </source>
</evidence>
<name>A0AC60Q1I9_IXOPE</name>
<protein>
    <submittedName>
        <fullName evidence="1">Uncharacterized protein</fullName>
    </submittedName>
</protein>
<organism evidence="1 2">
    <name type="scientific">Ixodes persulcatus</name>
    <name type="common">Taiga tick</name>
    <dbReference type="NCBI Taxonomy" id="34615"/>
    <lineage>
        <taxon>Eukaryota</taxon>
        <taxon>Metazoa</taxon>
        <taxon>Ecdysozoa</taxon>
        <taxon>Arthropoda</taxon>
        <taxon>Chelicerata</taxon>
        <taxon>Arachnida</taxon>
        <taxon>Acari</taxon>
        <taxon>Parasitiformes</taxon>
        <taxon>Ixodida</taxon>
        <taxon>Ixodoidea</taxon>
        <taxon>Ixodidae</taxon>
        <taxon>Ixodinae</taxon>
        <taxon>Ixodes</taxon>
    </lineage>
</organism>
<gene>
    <name evidence="1" type="ORF">HPB47_025514</name>
</gene>
<dbReference type="EMBL" id="JABSTQ010009624">
    <property type="protein sequence ID" value="KAG0427459.1"/>
    <property type="molecule type" value="Genomic_DNA"/>
</dbReference>
<evidence type="ECO:0000313" key="1">
    <source>
        <dbReference type="EMBL" id="KAG0427459.1"/>
    </source>
</evidence>
<proteinExistence type="predicted"/>
<accession>A0AC60Q1I9</accession>
<reference evidence="1 2" key="1">
    <citation type="journal article" date="2020" name="Cell">
        <title>Large-Scale Comparative Analyses of Tick Genomes Elucidate Their Genetic Diversity and Vector Capacities.</title>
        <authorList>
            <consortium name="Tick Genome and Microbiome Consortium (TIGMIC)"/>
            <person name="Jia N."/>
            <person name="Wang J."/>
            <person name="Shi W."/>
            <person name="Du L."/>
            <person name="Sun Y."/>
            <person name="Zhan W."/>
            <person name="Jiang J.F."/>
            <person name="Wang Q."/>
            <person name="Zhang B."/>
            <person name="Ji P."/>
            <person name="Bell-Sakyi L."/>
            <person name="Cui X.M."/>
            <person name="Yuan T.T."/>
            <person name="Jiang B.G."/>
            <person name="Yang W.F."/>
            <person name="Lam T.T."/>
            <person name="Chang Q.C."/>
            <person name="Ding S.J."/>
            <person name="Wang X.J."/>
            <person name="Zhu J.G."/>
            <person name="Ruan X.D."/>
            <person name="Zhao L."/>
            <person name="Wei J.T."/>
            <person name="Ye R.Z."/>
            <person name="Que T.C."/>
            <person name="Du C.H."/>
            <person name="Zhou Y.H."/>
            <person name="Cheng J.X."/>
            <person name="Dai P.F."/>
            <person name="Guo W.B."/>
            <person name="Han X.H."/>
            <person name="Huang E.J."/>
            <person name="Li L.F."/>
            <person name="Wei W."/>
            <person name="Gao Y.C."/>
            <person name="Liu J.Z."/>
            <person name="Shao H.Z."/>
            <person name="Wang X."/>
            <person name="Wang C.C."/>
            <person name="Yang T.C."/>
            <person name="Huo Q.B."/>
            <person name="Li W."/>
            <person name="Chen H.Y."/>
            <person name="Chen S.E."/>
            <person name="Zhou L.G."/>
            <person name="Ni X.B."/>
            <person name="Tian J.H."/>
            <person name="Sheng Y."/>
            <person name="Liu T."/>
            <person name="Pan Y.S."/>
            <person name="Xia L.Y."/>
            <person name="Li J."/>
            <person name="Zhao F."/>
            <person name="Cao W.C."/>
        </authorList>
    </citation>
    <scope>NUCLEOTIDE SEQUENCE [LARGE SCALE GENOMIC DNA]</scope>
    <source>
        <strain evidence="1">Iper-2018</strain>
    </source>
</reference>
<dbReference type="Proteomes" id="UP000805193">
    <property type="component" value="Unassembled WGS sequence"/>
</dbReference>
<sequence length="411" mass="44397">MAAPKMIDGARVLVEALRKQGVEYMFGVVGVPVFEVALAAQQAGIKFIGMRNEQAASYAAGAMGYLTRRPGVCVVVSGPGVIHALAGLANAQVNGWPMLLVGGACDQDVEGLGAFQECLQVEACRSYTKYACRPSSIQLIPMHIEKAVRASLYGRPGATYLDLPGNMILGEVASEALTDPPCCPDPPRVLAEPPTVAQALNLLREAKRPLVIVGKGSMVRAGVLKPDIMPHLFHASKTQVPRMHALRRVCASFLESTGLPYLPTPMGKGLLPDDHPQCISPARSKALQEADVILLLGARLNWMLHFGRPPRFSAGVKIIQVELLQEELHSSIPSAVALCGDVGAVAEQISRLATENAKDPWRYPSDTPWWQALRDKVDANAKAVQEYASRMVTSAHSPRPEVRPTRHFRAM</sequence>
<feature type="non-terminal residue" evidence="1">
    <location>
        <position position="411"/>
    </location>
</feature>
<comment type="caution">
    <text evidence="1">The sequence shown here is derived from an EMBL/GenBank/DDBJ whole genome shotgun (WGS) entry which is preliminary data.</text>
</comment>
<keyword evidence="2" id="KW-1185">Reference proteome</keyword>